<dbReference type="InterPro" id="IPR056916">
    <property type="entry name" value="NTS_TR130"/>
</dbReference>
<dbReference type="Pfam" id="PF24967">
    <property type="entry name" value="NTS_TR130"/>
    <property type="match status" value="1"/>
</dbReference>
<feature type="domain" description="Trs130 NTS" evidence="6">
    <location>
        <begin position="290"/>
        <end position="537"/>
    </location>
</feature>
<keyword evidence="8" id="KW-1185">Reference proteome</keyword>
<evidence type="ECO:0000256" key="2">
    <source>
        <dbReference type="ARBA" id="ARBA00022448"/>
    </source>
</evidence>
<dbReference type="Proteomes" id="UP000092321">
    <property type="component" value="Unassembled WGS sequence"/>
</dbReference>
<evidence type="ECO:0000256" key="3">
    <source>
        <dbReference type="ARBA" id="ARBA00023034"/>
    </source>
</evidence>
<dbReference type="EMBL" id="LXPE01000005">
    <property type="protein sequence ID" value="OBA28095.1"/>
    <property type="molecule type" value="Genomic_DNA"/>
</dbReference>
<feature type="domain" description="TRAPPC10/Trs130 C-terminal" evidence="4">
    <location>
        <begin position="1000"/>
        <end position="1090"/>
    </location>
</feature>
<dbReference type="InterPro" id="IPR045126">
    <property type="entry name" value="TRAPPC10/Trs130"/>
</dbReference>
<feature type="domain" description="TRAPPC10/Trs130 N-terminal" evidence="5">
    <location>
        <begin position="3"/>
        <end position="180"/>
    </location>
</feature>
<dbReference type="InterPro" id="IPR022233">
    <property type="entry name" value="TRAPPC10/Trs130_C"/>
</dbReference>
<evidence type="ECO:0000259" key="4">
    <source>
        <dbReference type="Pfam" id="PF12584"/>
    </source>
</evidence>
<evidence type="ECO:0000256" key="1">
    <source>
        <dbReference type="ARBA" id="ARBA00004555"/>
    </source>
</evidence>
<reference evidence="8" key="1">
    <citation type="journal article" date="2016" name="Proc. Natl. Acad. Sci. U.S.A.">
        <title>Comparative genomics of biotechnologically important yeasts.</title>
        <authorList>
            <person name="Riley R."/>
            <person name="Haridas S."/>
            <person name="Wolfe K.H."/>
            <person name="Lopes M.R."/>
            <person name="Hittinger C.T."/>
            <person name="Goeker M."/>
            <person name="Salamov A.A."/>
            <person name="Wisecaver J.H."/>
            <person name="Long T.M."/>
            <person name="Calvey C.H."/>
            <person name="Aerts A.L."/>
            <person name="Barry K.W."/>
            <person name="Choi C."/>
            <person name="Clum A."/>
            <person name="Coughlan A.Y."/>
            <person name="Deshpande S."/>
            <person name="Douglass A.P."/>
            <person name="Hanson S.J."/>
            <person name="Klenk H.-P."/>
            <person name="LaButti K.M."/>
            <person name="Lapidus A."/>
            <person name="Lindquist E.A."/>
            <person name="Lipzen A.M."/>
            <person name="Meier-Kolthoff J.P."/>
            <person name="Ohm R.A."/>
            <person name="Otillar R.P."/>
            <person name="Pangilinan J.L."/>
            <person name="Peng Y."/>
            <person name="Rokas A."/>
            <person name="Rosa C.A."/>
            <person name="Scheuner C."/>
            <person name="Sibirny A.A."/>
            <person name="Slot J.C."/>
            <person name="Stielow J.B."/>
            <person name="Sun H."/>
            <person name="Kurtzman C.P."/>
            <person name="Blackwell M."/>
            <person name="Grigoriev I.V."/>
            <person name="Jeffries T.W."/>
        </authorList>
    </citation>
    <scope>NUCLEOTIDE SEQUENCE [LARGE SCALE GENOMIC DNA]</scope>
    <source>
        <strain evidence="8">NRRL Y-1626</strain>
    </source>
</reference>
<dbReference type="AlphaFoldDB" id="A0A1B7THI3"/>
<comment type="caution">
    <text evidence="7">The sequence shown here is derived from an EMBL/GenBank/DDBJ whole genome shotgun (WGS) entry which is preliminary data.</text>
</comment>
<dbReference type="PANTHER" id="PTHR13251">
    <property type="entry name" value="EPILEPSY HOLOPROSENCEPHALY CANDIDATE 1/TMEM1"/>
    <property type="match status" value="1"/>
</dbReference>
<dbReference type="InterPro" id="IPR056913">
    <property type="entry name" value="TRAPPC10/Trs130_N"/>
</dbReference>
<evidence type="ECO:0008006" key="9">
    <source>
        <dbReference type="Google" id="ProtNLM"/>
    </source>
</evidence>
<dbReference type="PANTHER" id="PTHR13251:SF3">
    <property type="entry name" value="TRAFFICKING PROTEIN PARTICLE COMPLEX SUBUNIT 10"/>
    <property type="match status" value="1"/>
</dbReference>
<dbReference type="GO" id="GO:0005829">
    <property type="term" value="C:cytosol"/>
    <property type="evidence" value="ECO:0007669"/>
    <property type="project" value="GOC"/>
</dbReference>
<proteinExistence type="predicted"/>
<dbReference type="GO" id="GO:0034498">
    <property type="term" value="P:early endosome to Golgi transport"/>
    <property type="evidence" value="ECO:0007669"/>
    <property type="project" value="TreeGrafter"/>
</dbReference>
<organism evidence="7 8">
    <name type="scientific">Hanseniaspora valbyensis NRRL Y-1626</name>
    <dbReference type="NCBI Taxonomy" id="766949"/>
    <lineage>
        <taxon>Eukaryota</taxon>
        <taxon>Fungi</taxon>
        <taxon>Dikarya</taxon>
        <taxon>Ascomycota</taxon>
        <taxon>Saccharomycotina</taxon>
        <taxon>Saccharomycetes</taxon>
        <taxon>Saccharomycodales</taxon>
        <taxon>Saccharomycodaceae</taxon>
        <taxon>Hanseniaspora</taxon>
    </lineage>
</organism>
<dbReference type="GO" id="GO:1990071">
    <property type="term" value="C:TRAPPII protein complex"/>
    <property type="evidence" value="ECO:0007669"/>
    <property type="project" value="InterPro"/>
</dbReference>
<evidence type="ECO:0000259" key="6">
    <source>
        <dbReference type="Pfam" id="PF24967"/>
    </source>
</evidence>
<comment type="subcellular location">
    <subcellularLocation>
        <location evidence="1">Golgi apparatus</location>
    </subcellularLocation>
</comment>
<evidence type="ECO:0000259" key="5">
    <source>
        <dbReference type="Pfam" id="PF23036"/>
    </source>
</evidence>
<gene>
    <name evidence="7" type="ORF">HANVADRAFT_1177</name>
</gene>
<accession>A0A1B7THI3</accession>
<protein>
    <recommendedName>
        <fullName evidence="9">Trafficking protein particle complex subunit 11 domain-containing protein</fullName>
    </recommendedName>
</protein>
<evidence type="ECO:0000313" key="8">
    <source>
        <dbReference type="Proteomes" id="UP000092321"/>
    </source>
</evidence>
<keyword evidence="3" id="KW-0333">Golgi apparatus</keyword>
<evidence type="ECO:0000313" key="7">
    <source>
        <dbReference type="EMBL" id="OBA28095.1"/>
    </source>
</evidence>
<dbReference type="OrthoDB" id="10256906at2759"/>
<dbReference type="GO" id="GO:0006891">
    <property type="term" value="P:intra-Golgi vesicle-mediated transport"/>
    <property type="evidence" value="ECO:0007669"/>
    <property type="project" value="TreeGrafter"/>
</dbReference>
<sequence>MNNIVVKYFDPLTIFDNISLEIQKYFPIKNIHYKRFAEDNVSTIKELDIKITNDDKIDETDIFFSFIVITCTNIDEYRNKIRPLITQWLSNNSASNHVNYELGIVFIQTTIEDISDNKMFNRLNLIEKIEKDFQEIKHENIFLFPIIYKSLQDKNNFYSRFIIKLQKQIINSLNFKLKYLECLEDDLYRTSKTLDLYLRFGIVEFSQFYLERLETDYINNIEFLSNLLPGNLEIIHLNKFNVFNDNILSSNEDLSYSGILQFRLISLLKLLSLKHQPLLYHDISLLHKTIIDDYLLKLEKVFANNINLDKFMYLMIENVFMKLPLLLSNLSKKTIVNELNKKEWNLFLGRLSKIKRQAWINMVDFYGILPFKINENPLKNGKEHVINIIDNLADTEESILNEYINLTQNVISYWKELKPVTIDLLSADIGIIFNKFGQHEKTIAILHSTFEYYYNVMKWEDLSIQLLDVYIDSLEKLCQDDSLQKVIIDDELVPIVTVLANCYLNFTCLMKNDSKGKSFRSLNRKLETWDKFLELNANTDLIYPLKRLINLNMELIPKLGYDLKQKCHYYYINITWDWLIDAQIILNLDLVKLKMRNLVSDNIIAFDALNTKISDTNTLTLRCYDIEFGESELISIELFLRNNNTIFMKEFDERLKMNIIPLHSKDKFEVLIQEPYEHEDDKVLLDVRYENYHKDKEEKSNIDLKFEILEPNYLIFKDCGSSEIDFMGNTMPSVLEFEINDKNFEFVSNINIIIKTNISVNNTFNEQRILFCQFTNPLSISASLIPKLNTTYLDVSVDCVYEPFNILSSSLIEQTSEAEKENIKSKTNLSVDINNIVLPNNPLSSYKNFFTLSDNKERTLIYEIQYKTLRSAIQGYLTKSFLNEYSEFFLYKTVWEQYILPKFQFHTSQFIHFKTIKLKVYDEADFSEYLQKIVISGDKLNAKFIENLMIVYRKLFDGIQLKENEHIWDSGKLQTFNKEIDFGCSNKENNLFTITLKNFSNETNLKMGNSYRYELLINKKQKRINNDNNNKEKYECIVLDNSEISDWLVGGFNKFCLDNNAKTETFEISLIPIKRGYLKYPKITIVRCDDSDNDIRNNTHLTDFININENIIII</sequence>
<dbReference type="Pfam" id="PF23036">
    <property type="entry name" value="TRAPPC10_1st"/>
    <property type="match status" value="1"/>
</dbReference>
<name>A0A1B7THI3_9ASCO</name>
<keyword evidence="2" id="KW-0813">Transport</keyword>
<dbReference type="Pfam" id="PF12584">
    <property type="entry name" value="TRAPPC10"/>
    <property type="match status" value="1"/>
</dbReference>